<proteinExistence type="predicted"/>
<reference evidence="2 3" key="1">
    <citation type="submission" date="2016-03" db="EMBL/GenBank/DDBJ databases">
        <authorList>
            <person name="Ploux O."/>
        </authorList>
    </citation>
    <scope>NUCLEOTIDE SEQUENCE [LARGE SCALE GENOMIC DNA]</scope>
    <source>
        <strain evidence="2 3">R-45370</strain>
    </source>
</reference>
<name>A0A177MZ87_9GAMM</name>
<dbReference type="EMBL" id="LUUI01000147">
    <property type="protein sequence ID" value="OAI10931.1"/>
    <property type="molecule type" value="Genomic_DNA"/>
</dbReference>
<gene>
    <name evidence="2" type="ORF">A1359_15520</name>
</gene>
<protein>
    <submittedName>
        <fullName evidence="2">Glyoxalase</fullName>
    </submittedName>
</protein>
<keyword evidence="3" id="KW-1185">Reference proteome</keyword>
<dbReference type="SUPFAM" id="SSF54593">
    <property type="entry name" value="Glyoxalase/Bleomycin resistance protein/Dihydroxybiphenyl dioxygenase"/>
    <property type="match status" value="1"/>
</dbReference>
<dbReference type="PANTHER" id="PTHR21366">
    <property type="entry name" value="GLYOXALASE FAMILY PROTEIN"/>
    <property type="match status" value="1"/>
</dbReference>
<dbReference type="Gene3D" id="3.10.180.10">
    <property type="entry name" value="2,3-Dihydroxybiphenyl 1,2-Dioxygenase, domain 1"/>
    <property type="match status" value="1"/>
</dbReference>
<dbReference type="PANTHER" id="PTHR21366:SF22">
    <property type="entry name" value="VOC DOMAIN-CONTAINING PROTEIN"/>
    <property type="match status" value="1"/>
</dbReference>
<dbReference type="RefSeq" id="WP_066986442.1">
    <property type="nucleotide sequence ID" value="NZ_LUUI01000147.1"/>
</dbReference>
<sequence length="125" mass="13964">MSKFNLTIHHASLIVSDTEQSLKLYRDVLGMQPTERPNLPFPGAWLQLGAQQIHLLELDNPDPTAGRPEHGGRDRHVAMHCSSVDALRDALEQAGFVYTMSLSGRKALFCRDRDGNALEFIQRPA</sequence>
<dbReference type="OrthoDB" id="9804944at2"/>
<dbReference type="InterPro" id="IPR037523">
    <property type="entry name" value="VOC_core"/>
</dbReference>
<evidence type="ECO:0000259" key="1">
    <source>
        <dbReference type="PROSITE" id="PS51819"/>
    </source>
</evidence>
<dbReference type="AlphaFoldDB" id="A0A177MZ87"/>
<evidence type="ECO:0000313" key="2">
    <source>
        <dbReference type="EMBL" id="OAI10931.1"/>
    </source>
</evidence>
<dbReference type="CDD" id="cd07245">
    <property type="entry name" value="VOC_like"/>
    <property type="match status" value="1"/>
</dbReference>
<dbReference type="InterPro" id="IPR004360">
    <property type="entry name" value="Glyas_Fos-R_dOase_dom"/>
</dbReference>
<dbReference type="PROSITE" id="PS51819">
    <property type="entry name" value="VOC"/>
    <property type="match status" value="1"/>
</dbReference>
<dbReference type="InterPro" id="IPR050383">
    <property type="entry name" value="GlyoxalaseI/FosfomycinResist"/>
</dbReference>
<dbReference type="InterPro" id="IPR029068">
    <property type="entry name" value="Glyas_Bleomycin-R_OHBP_Dase"/>
</dbReference>
<feature type="domain" description="VOC" evidence="1">
    <location>
        <begin position="7"/>
        <end position="125"/>
    </location>
</feature>
<dbReference type="Pfam" id="PF00903">
    <property type="entry name" value="Glyoxalase"/>
    <property type="match status" value="1"/>
</dbReference>
<comment type="caution">
    <text evidence="2">The sequence shown here is derived from an EMBL/GenBank/DDBJ whole genome shotgun (WGS) entry which is preliminary data.</text>
</comment>
<organism evidence="2 3">
    <name type="scientific">Methylomonas lenta</name>
    <dbReference type="NCBI Taxonomy" id="980561"/>
    <lineage>
        <taxon>Bacteria</taxon>
        <taxon>Pseudomonadati</taxon>
        <taxon>Pseudomonadota</taxon>
        <taxon>Gammaproteobacteria</taxon>
        <taxon>Methylococcales</taxon>
        <taxon>Methylococcaceae</taxon>
        <taxon>Methylomonas</taxon>
    </lineage>
</organism>
<dbReference type="STRING" id="980561.A1359_15520"/>
<dbReference type="Proteomes" id="UP000078476">
    <property type="component" value="Unassembled WGS sequence"/>
</dbReference>
<evidence type="ECO:0000313" key="3">
    <source>
        <dbReference type="Proteomes" id="UP000078476"/>
    </source>
</evidence>
<accession>A0A177MZ87</accession>